<name>A0A8J1XJ39_OWEFU</name>
<evidence type="ECO:0000313" key="2">
    <source>
        <dbReference type="EMBL" id="CAH1776851.1"/>
    </source>
</evidence>
<keyword evidence="3" id="KW-1185">Reference proteome</keyword>
<comment type="caution">
    <text evidence="2">The sequence shown here is derived from an EMBL/GenBank/DDBJ whole genome shotgun (WGS) entry which is preliminary data.</text>
</comment>
<protein>
    <submittedName>
        <fullName evidence="2">Uncharacterized protein</fullName>
    </submittedName>
</protein>
<gene>
    <name evidence="2" type="ORF">OFUS_LOCUS3982</name>
</gene>
<feature type="compositionally biased region" description="Low complexity" evidence="1">
    <location>
        <begin position="87"/>
        <end position="106"/>
    </location>
</feature>
<feature type="compositionally biased region" description="Polar residues" evidence="1">
    <location>
        <begin position="62"/>
        <end position="75"/>
    </location>
</feature>
<dbReference type="EMBL" id="CAIIXF020000002">
    <property type="protein sequence ID" value="CAH1776851.1"/>
    <property type="molecule type" value="Genomic_DNA"/>
</dbReference>
<feature type="region of interest" description="Disordered" evidence="1">
    <location>
        <begin position="62"/>
        <end position="111"/>
    </location>
</feature>
<accession>A0A8J1XJ39</accession>
<dbReference type="Proteomes" id="UP000749559">
    <property type="component" value="Unassembled WGS sequence"/>
</dbReference>
<organism evidence="2 3">
    <name type="scientific">Owenia fusiformis</name>
    <name type="common">Polychaete worm</name>
    <dbReference type="NCBI Taxonomy" id="6347"/>
    <lineage>
        <taxon>Eukaryota</taxon>
        <taxon>Metazoa</taxon>
        <taxon>Spiralia</taxon>
        <taxon>Lophotrochozoa</taxon>
        <taxon>Annelida</taxon>
        <taxon>Polychaeta</taxon>
        <taxon>Sedentaria</taxon>
        <taxon>Canalipalpata</taxon>
        <taxon>Sabellida</taxon>
        <taxon>Oweniida</taxon>
        <taxon>Oweniidae</taxon>
        <taxon>Owenia</taxon>
    </lineage>
</organism>
<evidence type="ECO:0000313" key="3">
    <source>
        <dbReference type="Proteomes" id="UP000749559"/>
    </source>
</evidence>
<sequence length="245" mass="27509">MTMTMSRPRLRHAPELQEQNGTVYKEESAVIHIKRRSAPNIRYNGVPVLEENSTVSCDRCISRSSSVPNQKNQNGDRLLKHRPKTRNNSLSSSKLLSSSPNSGTSSYKLPTKEGFDLSAYSNRYKRYIKAEDIKVTGSDVRTLHKSKSADSRLIGSAIELPPSGKQKTKINQSTINLAKALKRNDDAQLLAHGLDALNLQTSEDTWKKEIEDKCFKWMEDLPERFSAMDSLLPSLPSESKNTNDT</sequence>
<dbReference type="AlphaFoldDB" id="A0A8J1XJ39"/>
<proteinExistence type="predicted"/>
<feature type="region of interest" description="Disordered" evidence="1">
    <location>
        <begin position="1"/>
        <end position="21"/>
    </location>
</feature>
<reference evidence="2" key="1">
    <citation type="submission" date="2022-03" db="EMBL/GenBank/DDBJ databases">
        <authorList>
            <person name="Martin C."/>
        </authorList>
    </citation>
    <scope>NUCLEOTIDE SEQUENCE</scope>
</reference>
<evidence type="ECO:0000256" key="1">
    <source>
        <dbReference type="SAM" id="MobiDB-lite"/>
    </source>
</evidence>